<dbReference type="Proteomes" id="UP001215598">
    <property type="component" value="Unassembled WGS sequence"/>
</dbReference>
<keyword evidence="2" id="KW-1185">Reference proteome</keyword>
<dbReference type="AlphaFoldDB" id="A0AAD7GL72"/>
<organism evidence="1 2">
    <name type="scientific">Mycena metata</name>
    <dbReference type="NCBI Taxonomy" id="1033252"/>
    <lineage>
        <taxon>Eukaryota</taxon>
        <taxon>Fungi</taxon>
        <taxon>Dikarya</taxon>
        <taxon>Basidiomycota</taxon>
        <taxon>Agaricomycotina</taxon>
        <taxon>Agaricomycetes</taxon>
        <taxon>Agaricomycetidae</taxon>
        <taxon>Agaricales</taxon>
        <taxon>Marasmiineae</taxon>
        <taxon>Mycenaceae</taxon>
        <taxon>Mycena</taxon>
    </lineage>
</organism>
<accession>A0AAD7GL72</accession>
<gene>
    <name evidence="1" type="ORF">B0H16DRAFT_1647866</name>
</gene>
<evidence type="ECO:0000313" key="1">
    <source>
        <dbReference type="EMBL" id="KAJ7696171.1"/>
    </source>
</evidence>
<protein>
    <submittedName>
        <fullName evidence="1">Uncharacterized protein</fullName>
    </submittedName>
</protein>
<proteinExistence type="predicted"/>
<comment type="caution">
    <text evidence="1">The sequence shown here is derived from an EMBL/GenBank/DDBJ whole genome shotgun (WGS) entry which is preliminary data.</text>
</comment>
<reference evidence="1" key="1">
    <citation type="submission" date="2023-03" db="EMBL/GenBank/DDBJ databases">
        <title>Massive genome expansion in bonnet fungi (Mycena s.s.) driven by repeated elements and novel gene families across ecological guilds.</title>
        <authorList>
            <consortium name="Lawrence Berkeley National Laboratory"/>
            <person name="Harder C.B."/>
            <person name="Miyauchi S."/>
            <person name="Viragh M."/>
            <person name="Kuo A."/>
            <person name="Thoen E."/>
            <person name="Andreopoulos B."/>
            <person name="Lu D."/>
            <person name="Skrede I."/>
            <person name="Drula E."/>
            <person name="Henrissat B."/>
            <person name="Morin E."/>
            <person name="Kohler A."/>
            <person name="Barry K."/>
            <person name="LaButti K."/>
            <person name="Morin E."/>
            <person name="Salamov A."/>
            <person name="Lipzen A."/>
            <person name="Mereny Z."/>
            <person name="Hegedus B."/>
            <person name="Baldrian P."/>
            <person name="Stursova M."/>
            <person name="Weitz H."/>
            <person name="Taylor A."/>
            <person name="Grigoriev I.V."/>
            <person name="Nagy L.G."/>
            <person name="Martin F."/>
            <person name="Kauserud H."/>
        </authorList>
    </citation>
    <scope>NUCLEOTIDE SEQUENCE</scope>
    <source>
        <strain evidence="1">CBHHK182m</strain>
    </source>
</reference>
<evidence type="ECO:0000313" key="2">
    <source>
        <dbReference type="Proteomes" id="UP001215598"/>
    </source>
</evidence>
<dbReference type="EMBL" id="JARKIB010000635">
    <property type="protein sequence ID" value="KAJ7696171.1"/>
    <property type="molecule type" value="Genomic_DNA"/>
</dbReference>
<name>A0AAD7GL72_9AGAR</name>
<sequence length="148" mass="16400">MHLLKSSRNDLSSSRLPLWLKASSWMRLAPGANIPLTRPDTLSASKEVSVAIGYKICDVDEGCGPGAQLLYSGPYTPTQHTQTFPGQPSFYQNFTFPSPFFTPGPVEITVVHFFDIGVSFSMSGLEQSTHDLFVFRRARIFPSLKLLT</sequence>